<dbReference type="PRINTS" id="PR00745">
    <property type="entry name" value="GLHYDRLASE39"/>
</dbReference>
<sequence>MQKVVDITKNGNKVKPIWKKLICAGRAHEVLRADWQQQLKKIQKEIGFEYIRFHGLFNDEMMVYNEDMNGNAWYDWHYVDEVFDFLLGEQLRPIVELGFTPEKMKSGNQNVFWWKGNVTPPADYKKWCRMIDSFIRHCMNRYGKSEVLKWYFEVWNEPNISPFWSGTQEQYFLLYKETVKTIKQIHNGLKVGGPASSASAIGDNAPWVEDFLHYCEENHVCVDFVSTHPYPNEWPLIDNPVHTYRDEQGTYRSLDWLKRTVANSAFKDAEIHITEWNSSPSPRDLVHDTAFMANFIIQNNLYCMELTNSLGFWTFTDVFEENGAASSVFHGGFGLLTQQGLEKPAYHGYYFLSRLGSEVIELGEDFIVTRSEDNIQILAWNYVHYNEAFSAGDGSALTLYDRYSIFQQKEELYFNIKLVNLAGEYKVTTYKFDRDTGSVFDWWVKNGAPENIDLEEKEILQSNMKPQGGIKYIEADGAFSFEHSIKPHGFVFVELTKLI</sequence>
<dbReference type="SUPFAM" id="SSF51445">
    <property type="entry name" value="(Trans)glycosidases"/>
    <property type="match status" value="1"/>
</dbReference>
<feature type="domain" description="Glycosyl hydrolases family 39 N-terminal catalytic" evidence="5">
    <location>
        <begin position="5"/>
        <end position="468"/>
    </location>
</feature>
<evidence type="ECO:0000259" key="5">
    <source>
        <dbReference type="Pfam" id="PF01229"/>
    </source>
</evidence>
<dbReference type="InterPro" id="IPR000514">
    <property type="entry name" value="Glyco_hydro_39"/>
</dbReference>
<accession>A0A3D2X4N2</accession>
<evidence type="ECO:0000313" key="7">
    <source>
        <dbReference type="Proteomes" id="UP000262969"/>
    </source>
</evidence>
<dbReference type="PROSITE" id="PS01027">
    <property type="entry name" value="GLYCOSYL_HYDROL_F39"/>
    <property type="match status" value="1"/>
</dbReference>
<comment type="caution">
    <text evidence="6">The sequence shown here is derived from an EMBL/GenBank/DDBJ whole genome shotgun (WGS) entry which is preliminary data.</text>
</comment>
<evidence type="ECO:0000256" key="3">
    <source>
        <dbReference type="ARBA" id="ARBA00023295"/>
    </source>
</evidence>
<evidence type="ECO:0000313" key="6">
    <source>
        <dbReference type="EMBL" id="HCL02099.1"/>
    </source>
</evidence>
<comment type="similarity">
    <text evidence="1">Belongs to the glycosyl hydrolase 39 family.</text>
</comment>
<dbReference type="Pfam" id="PF01229">
    <property type="entry name" value="Glyco_hydro_39"/>
    <property type="match status" value="1"/>
</dbReference>
<evidence type="ECO:0000256" key="1">
    <source>
        <dbReference type="ARBA" id="ARBA00008875"/>
    </source>
</evidence>
<dbReference type="Gene3D" id="3.20.20.80">
    <property type="entry name" value="Glycosidases"/>
    <property type="match status" value="1"/>
</dbReference>
<name>A0A3D2X4N2_9FIRM</name>
<dbReference type="PANTHER" id="PTHR12631:SF10">
    <property type="entry name" value="BETA-XYLOSIDASE-LIKE PROTEIN-RELATED"/>
    <property type="match status" value="1"/>
</dbReference>
<dbReference type="InterPro" id="IPR017853">
    <property type="entry name" value="GH"/>
</dbReference>
<dbReference type="GO" id="GO:0004553">
    <property type="term" value="F:hydrolase activity, hydrolyzing O-glycosyl compounds"/>
    <property type="evidence" value="ECO:0007669"/>
    <property type="project" value="InterPro"/>
</dbReference>
<dbReference type="EMBL" id="DPVV01000225">
    <property type="protein sequence ID" value="HCL02099.1"/>
    <property type="molecule type" value="Genomic_DNA"/>
</dbReference>
<dbReference type="SUPFAM" id="SSF51011">
    <property type="entry name" value="Glycosyl hydrolase domain"/>
    <property type="match status" value="1"/>
</dbReference>
<organism evidence="6 7">
    <name type="scientific">Lachnoclostridium phytofermentans</name>
    <dbReference type="NCBI Taxonomy" id="66219"/>
    <lineage>
        <taxon>Bacteria</taxon>
        <taxon>Bacillati</taxon>
        <taxon>Bacillota</taxon>
        <taxon>Clostridia</taxon>
        <taxon>Lachnospirales</taxon>
        <taxon>Lachnospiraceae</taxon>
    </lineage>
</organism>
<dbReference type="Proteomes" id="UP000262969">
    <property type="component" value="Unassembled WGS sequence"/>
</dbReference>
<dbReference type="InterPro" id="IPR049166">
    <property type="entry name" value="GH39_cat"/>
</dbReference>
<protein>
    <submittedName>
        <fullName evidence="6">Xylann 1,4-beta-xylosidase</fullName>
    </submittedName>
</protein>
<proteinExistence type="inferred from homology"/>
<feature type="active site" description="Proton donor" evidence="4">
    <location>
        <position position="157"/>
    </location>
</feature>
<dbReference type="Gene3D" id="2.60.40.1500">
    <property type="entry name" value="Glycosyl hydrolase domain, family 39"/>
    <property type="match status" value="1"/>
</dbReference>
<keyword evidence="2" id="KW-0378">Hydrolase</keyword>
<evidence type="ECO:0000256" key="2">
    <source>
        <dbReference type="ARBA" id="ARBA00022801"/>
    </source>
</evidence>
<dbReference type="AlphaFoldDB" id="A0A3D2X4N2"/>
<dbReference type="InterPro" id="IPR049165">
    <property type="entry name" value="GH39_as"/>
</dbReference>
<reference evidence="6 7" key="1">
    <citation type="journal article" date="2018" name="Nat. Biotechnol.">
        <title>A standardized bacterial taxonomy based on genome phylogeny substantially revises the tree of life.</title>
        <authorList>
            <person name="Parks D.H."/>
            <person name="Chuvochina M."/>
            <person name="Waite D.W."/>
            <person name="Rinke C."/>
            <person name="Skarshewski A."/>
            <person name="Chaumeil P.A."/>
            <person name="Hugenholtz P."/>
        </authorList>
    </citation>
    <scope>NUCLEOTIDE SEQUENCE [LARGE SCALE GENOMIC DNA]</scope>
    <source>
        <strain evidence="6">UBA11728</strain>
    </source>
</reference>
<dbReference type="InterPro" id="IPR051923">
    <property type="entry name" value="Glycosyl_Hydrolase_39"/>
</dbReference>
<evidence type="ECO:0000256" key="4">
    <source>
        <dbReference type="PIRSR" id="PIRSR600514-1"/>
    </source>
</evidence>
<gene>
    <name evidence="6" type="ORF">DHW61_06720</name>
</gene>
<dbReference type="PANTHER" id="PTHR12631">
    <property type="entry name" value="ALPHA-L-IDURONIDASE"/>
    <property type="match status" value="1"/>
</dbReference>
<dbReference type="GO" id="GO:0005975">
    <property type="term" value="P:carbohydrate metabolic process"/>
    <property type="evidence" value="ECO:0007669"/>
    <property type="project" value="InterPro"/>
</dbReference>
<keyword evidence="3" id="KW-0326">Glycosidase</keyword>